<dbReference type="Proteomes" id="UP000475862">
    <property type="component" value="Unassembled WGS sequence"/>
</dbReference>
<accession>A0A6G0TSI3</accession>
<evidence type="ECO:0000313" key="2">
    <source>
        <dbReference type="Proteomes" id="UP000475862"/>
    </source>
</evidence>
<dbReference type="OrthoDB" id="6750806at2759"/>
<keyword evidence="2" id="KW-1185">Reference proteome</keyword>
<name>A0A6G0TSI3_APHGL</name>
<evidence type="ECO:0000313" key="1">
    <source>
        <dbReference type="EMBL" id="KAE9536957.1"/>
    </source>
</evidence>
<dbReference type="AlphaFoldDB" id="A0A6G0TSI3"/>
<dbReference type="EMBL" id="VYZN01000019">
    <property type="protein sequence ID" value="KAE9536957.1"/>
    <property type="molecule type" value="Genomic_DNA"/>
</dbReference>
<protein>
    <submittedName>
        <fullName evidence="1">Uncharacterized protein</fullName>
    </submittedName>
</protein>
<organism evidence="1 2">
    <name type="scientific">Aphis glycines</name>
    <name type="common">Soybean aphid</name>
    <dbReference type="NCBI Taxonomy" id="307491"/>
    <lineage>
        <taxon>Eukaryota</taxon>
        <taxon>Metazoa</taxon>
        <taxon>Ecdysozoa</taxon>
        <taxon>Arthropoda</taxon>
        <taxon>Hexapoda</taxon>
        <taxon>Insecta</taxon>
        <taxon>Pterygota</taxon>
        <taxon>Neoptera</taxon>
        <taxon>Paraneoptera</taxon>
        <taxon>Hemiptera</taxon>
        <taxon>Sternorrhyncha</taxon>
        <taxon>Aphidomorpha</taxon>
        <taxon>Aphidoidea</taxon>
        <taxon>Aphididae</taxon>
        <taxon>Aphidini</taxon>
        <taxon>Aphis</taxon>
        <taxon>Aphis</taxon>
    </lineage>
</organism>
<gene>
    <name evidence="1" type="ORF">AGLY_006764</name>
</gene>
<sequence length="350" mass="39801">MWSLIKIIDMDDVTYYDVVPNKWIVNDKHCLYSVARVSTIKKLAKENTDCKDDWEVFNMVIIEQDIRKGYKMMIKANKKQSESNLDSEFEIRGKGCRKKTTSSKQLFEISSSDEDIAVDNNDPHPSTSSIENLGLQTRLPVNIERQFPTPPLVLLKSATKRTFNSISTLSPSTSSSRAVMSTLVEGDKSCKHVCPLIGTRYSKNEHRCSSSDLCFISGELKILNCQVFIFFKVINFNCTIIAADIMKLRNTVSYIKHHLIDNKDTTDDKKTVVVSNYEMENIFPIKSEDGLKMCNQHKFPTTTKAGIIEFISPWMAQSETRIKRHTYIFISSLTTSAIDDDLATCSDQLI</sequence>
<comment type="caution">
    <text evidence="1">The sequence shown here is derived from an EMBL/GenBank/DDBJ whole genome shotgun (WGS) entry which is preliminary data.</text>
</comment>
<reference evidence="1 2" key="1">
    <citation type="submission" date="2019-08" db="EMBL/GenBank/DDBJ databases">
        <title>The genome of the soybean aphid Biotype 1, its phylome, world population structure and adaptation to the North American continent.</title>
        <authorList>
            <person name="Giordano R."/>
            <person name="Donthu R.K."/>
            <person name="Hernandez A.G."/>
            <person name="Wright C.L."/>
            <person name="Zimin A.V."/>
        </authorList>
    </citation>
    <scope>NUCLEOTIDE SEQUENCE [LARGE SCALE GENOMIC DNA]</scope>
    <source>
        <tissue evidence="1">Whole aphids</tissue>
    </source>
</reference>
<proteinExistence type="predicted"/>